<dbReference type="RefSeq" id="XP_016485412.1">
    <property type="nucleotide sequence ID" value="XM_016629926.1"/>
</dbReference>
<gene>
    <name evidence="2" type="primary">LOC107805837</name>
</gene>
<proteinExistence type="predicted"/>
<dbReference type="PANTHER" id="PTHR31238">
    <property type="entry name" value="GERMIN-LIKE PROTEIN SUBFAMILY 3 MEMBER 3"/>
    <property type="match status" value="1"/>
</dbReference>
<dbReference type="Pfam" id="PF00190">
    <property type="entry name" value="Cupin_1"/>
    <property type="match status" value="1"/>
</dbReference>
<dbReference type="Gene3D" id="2.60.120.10">
    <property type="entry name" value="Jelly Rolls"/>
    <property type="match status" value="1"/>
</dbReference>
<dbReference type="KEGG" id="nta:107805837"/>
<dbReference type="InterPro" id="IPR014710">
    <property type="entry name" value="RmlC-like_jellyroll"/>
</dbReference>
<dbReference type="AlphaFoldDB" id="A0A1S4B990"/>
<protein>
    <submittedName>
        <fullName evidence="2">Germin-like protein subfamily 1 member 7</fullName>
    </submittedName>
</protein>
<evidence type="ECO:0000313" key="2">
    <source>
        <dbReference type="RefSeq" id="XP_016485412.1"/>
    </source>
</evidence>
<dbReference type="InterPro" id="IPR006045">
    <property type="entry name" value="Cupin_1"/>
</dbReference>
<accession>A0A1S4B990</accession>
<dbReference type="OrthoDB" id="1921208at2759"/>
<dbReference type="SMR" id="A0A1S4B990"/>
<name>A0A1S4B990_TOBAC</name>
<dbReference type="STRING" id="4097.A0A1S4B990"/>
<dbReference type="InterPro" id="IPR011051">
    <property type="entry name" value="RmlC_Cupin_sf"/>
</dbReference>
<sequence length="139" mass="15259">MELMGEIPLREIELVTDEFVRVDPIAKMLHGLGVEFGLEFDILSDCISLARIDFARRGLNPTHTHPRGTHEVLVVLTGRTSTSARFTPEMFSFFLGVLYIHFQLNVSKTNAIALDGLSSQNPGVITTANAVSGSDRSTN</sequence>
<dbReference type="SUPFAM" id="SSF51182">
    <property type="entry name" value="RmlC-like cupins"/>
    <property type="match status" value="1"/>
</dbReference>
<dbReference type="PaxDb" id="4097-A0A1S4B990"/>
<reference evidence="2" key="1">
    <citation type="submission" date="2025-08" db="UniProtKB">
        <authorList>
            <consortium name="RefSeq"/>
        </authorList>
    </citation>
    <scope>IDENTIFICATION</scope>
</reference>
<organism evidence="2">
    <name type="scientific">Nicotiana tabacum</name>
    <name type="common">Common tobacco</name>
    <dbReference type="NCBI Taxonomy" id="4097"/>
    <lineage>
        <taxon>Eukaryota</taxon>
        <taxon>Viridiplantae</taxon>
        <taxon>Streptophyta</taxon>
        <taxon>Embryophyta</taxon>
        <taxon>Tracheophyta</taxon>
        <taxon>Spermatophyta</taxon>
        <taxon>Magnoliopsida</taxon>
        <taxon>eudicotyledons</taxon>
        <taxon>Gunneridae</taxon>
        <taxon>Pentapetalae</taxon>
        <taxon>asterids</taxon>
        <taxon>lamiids</taxon>
        <taxon>Solanales</taxon>
        <taxon>Solanaceae</taxon>
        <taxon>Nicotianoideae</taxon>
        <taxon>Nicotianeae</taxon>
        <taxon>Nicotiana</taxon>
    </lineage>
</organism>
<feature type="domain" description="Cupin type-1" evidence="1">
    <location>
        <begin position="47"/>
        <end position="81"/>
    </location>
</feature>
<evidence type="ECO:0000259" key="1">
    <source>
        <dbReference type="Pfam" id="PF00190"/>
    </source>
</evidence>